<gene>
    <name evidence="1" type="ORF">FNW02_25235</name>
</gene>
<evidence type="ECO:0000313" key="1">
    <source>
        <dbReference type="EMBL" id="MBD6619037.1"/>
    </source>
</evidence>
<dbReference type="RefSeq" id="WP_191760235.1">
    <property type="nucleotide sequence ID" value="NZ_VJXY01000034.1"/>
</dbReference>
<protein>
    <submittedName>
        <fullName evidence="1">Uncharacterized protein</fullName>
    </submittedName>
</protein>
<keyword evidence="2" id="KW-1185">Reference proteome</keyword>
<dbReference type="EMBL" id="VJXY01000034">
    <property type="protein sequence ID" value="MBD6619037.1"/>
    <property type="molecule type" value="Genomic_DNA"/>
</dbReference>
<proteinExistence type="predicted"/>
<name>A0AA40VTF1_9NOST</name>
<comment type="caution">
    <text evidence="1">The sequence shown here is derived from an EMBL/GenBank/DDBJ whole genome shotgun (WGS) entry which is preliminary data.</text>
</comment>
<dbReference type="AlphaFoldDB" id="A0AA40VTF1"/>
<reference evidence="1" key="1">
    <citation type="submission" date="2019-07" db="EMBL/GenBank/DDBJ databases">
        <title>Toxilogical consequences of a new and cryptic species of cyanobacteria (Komarekiella delphini-convector) recovered from the epidermis of a bottlenose dolphin and 1500 ft. in the air.</title>
        <authorList>
            <person name="Brown A.O."/>
            <person name="Dvorak P."/>
            <person name="Villanueva C.D."/>
            <person name="Foss A.J."/>
            <person name="Garvey A.D."/>
            <person name="Gibson Q.A."/>
            <person name="Johansen J.R."/>
            <person name="Casamatta D.A."/>
        </authorList>
    </citation>
    <scope>NUCLEOTIDE SEQUENCE</scope>
    <source>
        <strain evidence="1">SJRDD-AB1</strain>
    </source>
</reference>
<accession>A0AA40VTF1</accession>
<organism evidence="1 2">
    <name type="scientific">Komarekiella delphini-convector SJRDD-AB1</name>
    <dbReference type="NCBI Taxonomy" id="2593771"/>
    <lineage>
        <taxon>Bacteria</taxon>
        <taxon>Bacillati</taxon>
        <taxon>Cyanobacteriota</taxon>
        <taxon>Cyanophyceae</taxon>
        <taxon>Nostocales</taxon>
        <taxon>Nostocaceae</taxon>
        <taxon>Komarekiella</taxon>
        <taxon>Komarekiella delphini-convector</taxon>
    </lineage>
</organism>
<dbReference type="Proteomes" id="UP001165986">
    <property type="component" value="Unassembled WGS sequence"/>
</dbReference>
<sequence length="125" mass="14276">MNNVIQIFVRLFLFVILLSINSCLKGTQDQSEITEYSVGLKAIITDAKKIYSTISYQDCLTWNSLTVKEEAKEYKWRQHNYTPTNGDEGIIVHLTSHCDTHKPIAILKVEENYVPIATSGIKRID</sequence>
<evidence type="ECO:0000313" key="2">
    <source>
        <dbReference type="Proteomes" id="UP001165986"/>
    </source>
</evidence>